<protein>
    <recommendedName>
        <fullName evidence="4">ECF transporter S component</fullName>
    </recommendedName>
</protein>
<evidence type="ECO:0000256" key="1">
    <source>
        <dbReference type="SAM" id="Phobius"/>
    </source>
</evidence>
<organism evidence="2 3">
    <name type="scientific">Absicoccus porci</name>
    <dbReference type="NCBI Taxonomy" id="2486576"/>
    <lineage>
        <taxon>Bacteria</taxon>
        <taxon>Bacillati</taxon>
        <taxon>Bacillota</taxon>
        <taxon>Erysipelotrichia</taxon>
        <taxon>Erysipelotrichales</taxon>
        <taxon>Erysipelotrichaceae</taxon>
        <taxon>Absicoccus</taxon>
    </lineage>
</organism>
<feature type="transmembrane region" description="Helical" evidence="1">
    <location>
        <begin position="100"/>
        <end position="122"/>
    </location>
</feature>
<comment type="caution">
    <text evidence="2">The sequence shown here is derived from an EMBL/GenBank/DDBJ whole genome shotgun (WGS) entry which is preliminary data.</text>
</comment>
<evidence type="ECO:0000313" key="2">
    <source>
        <dbReference type="EMBL" id="RNM31713.1"/>
    </source>
</evidence>
<evidence type="ECO:0000313" key="3">
    <source>
        <dbReference type="Proteomes" id="UP000276568"/>
    </source>
</evidence>
<dbReference type="RefSeq" id="WP_128519872.1">
    <property type="nucleotide sequence ID" value="NZ_CAUWBR010000017.1"/>
</dbReference>
<dbReference type="AlphaFoldDB" id="A0A3N0I3Z2"/>
<gene>
    <name evidence="2" type="ORF">EDX97_03940</name>
</gene>
<name>A0A3N0I3Z2_9FIRM</name>
<keyword evidence="1" id="KW-0812">Transmembrane</keyword>
<accession>A0A3N0I3Z2</accession>
<keyword evidence="3" id="KW-1185">Reference proteome</keyword>
<dbReference type="EMBL" id="RJQC01000001">
    <property type="protein sequence ID" value="RNM31713.1"/>
    <property type="molecule type" value="Genomic_DNA"/>
</dbReference>
<dbReference type="Proteomes" id="UP000276568">
    <property type="component" value="Unassembled WGS sequence"/>
</dbReference>
<dbReference type="OrthoDB" id="5198189at2"/>
<dbReference type="Gene3D" id="1.10.1760.20">
    <property type="match status" value="1"/>
</dbReference>
<feature type="transmembrane region" description="Helical" evidence="1">
    <location>
        <begin position="40"/>
        <end position="63"/>
    </location>
</feature>
<keyword evidence="1" id="KW-0472">Membrane</keyword>
<keyword evidence="1" id="KW-1133">Transmembrane helix</keyword>
<evidence type="ECO:0008006" key="4">
    <source>
        <dbReference type="Google" id="ProtNLM"/>
    </source>
</evidence>
<sequence>MKKATNWDTHTLVLMALLTAILETSKMAMAAIPNVEPVTLLLIVYTLYFGWKTLLIVAVYILLETMIWGFNVWVFMYLYIWPFLVFLVMKLKRWDSTITFSILAAAFGLFFGAMCALVYFFIGGFNMMISWWISGIPFDILHGISNFWMVFLLYKPVCKVMDHFLIKQ</sequence>
<proteinExistence type="predicted"/>
<reference evidence="2 3" key="1">
    <citation type="submission" date="2018-11" db="EMBL/GenBank/DDBJ databases">
        <title>Clostridium sp. nov., a member of the family Erysipelotrichaceae isolated from pig faeces.</title>
        <authorList>
            <person name="Chang Y.-H."/>
        </authorList>
    </citation>
    <scope>NUCLEOTIDE SEQUENCE [LARGE SCALE GENOMIC DNA]</scope>
    <source>
        <strain evidence="2 3">YH-panp20</strain>
    </source>
</reference>
<feature type="transmembrane region" description="Helical" evidence="1">
    <location>
        <begin position="129"/>
        <end position="154"/>
    </location>
</feature>
<feature type="transmembrane region" description="Helical" evidence="1">
    <location>
        <begin position="70"/>
        <end position="88"/>
    </location>
</feature>